<name>A0A9W6MW60_9HYPH</name>
<feature type="chain" id="PRO_5040797014" evidence="2">
    <location>
        <begin position="23"/>
        <end position="244"/>
    </location>
</feature>
<keyword evidence="2" id="KW-0732">Signal</keyword>
<comment type="caution">
    <text evidence="3">The sequence shown here is derived from an EMBL/GenBank/DDBJ whole genome shotgun (WGS) entry which is preliminary data.</text>
</comment>
<proteinExistence type="predicted"/>
<evidence type="ECO:0000256" key="1">
    <source>
        <dbReference type="SAM" id="MobiDB-lite"/>
    </source>
</evidence>
<dbReference type="Proteomes" id="UP001143372">
    <property type="component" value="Unassembled WGS sequence"/>
</dbReference>
<gene>
    <name evidence="3" type="ORF">GCM10008179_27820</name>
</gene>
<dbReference type="AlphaFoldDB" id="A0A9W6MW60"/>
<reference evidence="3" key="1">
    <citation type="journal article" date="2014" name="Int. J. Syst. Evol. Microbiol.">
        <title>Complete genome sequence of Corynebacterium casei LMG S-19264T (=DSM 44701T), isolated from a smear-ripened cheese.</title>
        <authorList>
            <consortium name="US DOE Joint Genome Institute (JGI-PGF)"/>
            <person name="Walter F."/>
            <person name="Albersmeier A."/>
            <person name="Kalinowski J."/>
            <person name="Ruckert C."/>
        </authorList>
    </citation>
    <scope>NUCLEOTIDE SEQUENCE</scope>
    <source>
        <strain evidence="3">VKM B-2347</strain>
    </source>
</reference>
<evidence type="ECO:0000313" key="4">
    <source>
        <dbReference type="Proteomes" id="UP001143372"/>
    </source>
</evidence>
<sequence length="244" mass="26940">MKPLARLSAAALLTFAVGGANAQETAPTAGDTSPPAETAQPGPKTPLPPRDAPRAPETGRRAVAKDPDWPCMQPKVSTLSYGQMWSGPPLDDAIKTWRTDSAIEDLVERLVARRTTMDEAKSLLDAFARGAGDQKAQKLTLIFAGVFEELNDQRSRIIAGIERYARKQRALSDRIKDESVRIAATQKDMASQMSPEGQKDQQALDWDTRIYDERTQSLTYVCESPVILEQRAFDLGREIQSRLD</sequence>
<organism evidence="3 4">
    <name type="scientific">Hansschlegelia plantiphila</name>
    <dbReference type="NCBI Taxonomy" id="374655"/>
    <lineage>
        <taxon>Bacteria</taxon>
        <taxon>Pseudomonadati</taxon>
        <taxon>Pseudomonadota</taxon>
        <taxon>Alphaproteobacteria</taxon>
        <taxon>Hyphomicrobiales</taxon>
        <taxon>Methylopilaceae</taxon>
        <taxon>Hansschlegelia</taxon>
    </lineage>
</organism>
<keyword evidence="4" id="KW-1185">Reference proteome</keyword>
<evidence type="ECO:0000256" key="2">
    <source>
        <dbReference type="SAM" id="SignalP"/>
    </source>
</evidence>
<reference evidence="3" key="2">
    <citation type="submission" date="2023-01" db="EMBL/GenBank/DDBJ databases">
        <authorList>
            <person name="Sun Q."/>
            <person name="Evtushenko L."/>
        </authorList>
    </citation>
    <scope>NUCLEOTIDE SEQUENCE</scope>
    <source>
        <strain evidence="3">VKM B-2347</strain>
    </source>
</reference>
<feature type="region of interest" description="Disordered" evidence="1">
    <location>
        <begin position="23"/>
        <end position="69"/>
    </location>
</feature>
<accession>A0A9W6MW60</accession>
<evidence type="ECO:0000313" key="3">
    <source>
        <dbReference type="EMBL" id="GLK69144.1"/>
    </source>
</evidence>
<protein>
    <submittedName>
        <fullName evidence="3">Uncharacterized protein</fullName>
    </submittedName>
</protein>
<dbReference type="EMBL" id="BSFI01000020">
    <property type="protein sequence ID" value="GLK69144.1"/>
    <property type="molecule type" value="Genomic_DNA"/>
</dbReference>
<feature type="signal peptide" evidence="2">
    <location>
        <begin position="1"/>
        <end position="22"/>
    </location>
</feature>
<feature type="compositionally biased region" description="Basic and acidic residues" evidence="1">
    <location>
        <begin position="51"/>
        <end position="68"/>
    </location>
</feature>